<evidence type="ECO:0000256" key="21">
    <source>
        <dbReference type="ARBA" id="ARBA00035972"/>
    </source>
</evidence>
<evidence type="ECO:0000256" key="18">
    <source>
        <dbReference type="ARBA" id="ARBA00023242"/>
    </source>
</evidence>
<keyword evidence="17" id="KW-0464">Manganese</keyword>
<comment type="cofactor">
    <cofactor evidence="2">
        <name>Mg(2+)</name>
        <dbReference type="ChEBI" id="CHEBI:18420"/>
    </cofactor>
</comment>
<evidence type="ECO:0000256" key="7">
    <source>
        <dbReference type="ARBA" id="ARBA00022516"/>
    </source>
</evidence>
<keyword evidence="10" id="KW-0256">Endoplasmic reticulum</keyword>
<feature type="non-terminal residue" evidence="38">
    <location>
        <position position="129"/>
    </location>
</feature>
<evidence type="ECO:0000313" key="38">
    <source>
        <dbReference type="EMBL" id="NXW71572.1"/>
    </source>
</evidence>
<evidence type="ECO:0000256" key="37">
    <source>
        <dbReference type="SAM" id="Phobius"/>
    </source>
</evidence>
<comment type="catalytic activity">
    <reaction evidence="33">
        <text>CDP-ethanolamine + 1,2-di-(9Z-octadecenoyl)-sn-glycerol = 1,2-di-(9Z-octadecenoyl)-sn-glycero-3-phosphoethanolamine + CMP + H(+)</text>
        <dbReference type="Rhea" id="RHEA:54248"/>
        <dbReference type="ChEBI" id="CHEBI:15378"/>
        <dbReference type="ChEBI" id="CHEBI:52333"/>
        <dbReference type="ChEBI" id="CHEBI:57876"/>
        <dbReference type="ChEBI" id="CHEBI:60377"/>
        <dbReference type="ChEBI" id="CHEBI:74986"/>
    </reaction>
    <physiologicalReaction direction="left-to-right" evidence="33">
        <dbReference type="Rhea" id="RHEA:54249"/>
    </physiologicalReaction>
</comment>
<comment type="pathway">
    <text evidence="27">Phospholipid metabolism; phosphatidylethanolamine biosynthesis; phosphatidylethanolamine from ethanolamine: step 3/3.</text>
</comment>
<comment type="caution">
    <text evidence="38">The sequence shown here is derived from an EMBL/GenBank/DDBJ whole genome shotgun (WGS) entry which is preliminary data.</text>
</comment>
<evidence type="ECO:0000256" key="36">
    <source>
        <dbReference type="ARBA" id="ARBA00048188"/>
    </source>
</evidence>
<feature type="non-terminal residue" evidence="38">
    <location>
        <position position="1"/>
    </location>
</feature>
<dbReference type="Proteomes" id="UP000585317">
    <property type="component" value="Unassembled WGS sequence"/>
</dbReference>
<dbReference type="GO" id="GO:0046872">
    <property type="term" value="F:metal ion binding"/>
    <property type="evidence" value="ECO:0007669"/>
    <property type="project" value="UniProtKB-KW"/>
</dbReference>
<organism evidence="38 39">
    <name type="scientific">Hirundo rustica</name>
    <name type="common">Barn swallow</name>
    <dbReference type="NCBI Taxonomy" id="43150"/>
    <lineage>
        <taxon>Eukaryota</taxon>
        <taxon>Metazoa</taxon>
        <taxon>Chordata</taxon>
        <taxon>Craniata</taxon>
        <taxon>Vertebrata</taxon>
        <taxon>Euteleostomi</taxon>
        <taxon>Archelosauria</taxon>
        <taxon>Archosauria</taxon>
        <taxon>Dinosauria</taxon>
        <taxon>Saurischia</taxon>
        <taxon>Theropoda</taxon>
        <taxon>Coelurosauria</taxon>
        <taxon>Aves</taxon>
        <taxon>Neognathae</taxon>
        <taxon>Neoaves</taxon>
        <taxon>Telluraves</taxon>
        <taxon>Australaves</taxon>
        <taxon>Passeriformes</taxon>
        <taxon>Sylvioidea</taxon>
        <taxon>Hirundinidae</taxon>
        <taxon>Hirundo</taxon>
    </lineage>
</organism>
<gene>
    <name evidence="38" type="primary">Cept1_0</name>
    <name evidence="38" type="ORF">HIRRUS_R08904</name>
</gene>
<keyword evidence="19" id="KW-1208">Phospholipid metabolism</keyword>
<evidence type="ECO:0000256" key="16">
    <source>
        <dbReference type="ARBA" id="ARBA00023209"/>
    </source>
</evidence>
<keyword evidence="9" id="KW-0479">Metal-binding</keyword>
<comment type="catalytic activity">
    <reaction evidence="36">
        <text>a 1-O-(1Z-alkenyl)-2-acyl-sn-glycerol + CDP-choline = a 1-O-(1Z-alkenyl)-2-acyl-sn-glycero-3-phosphocholine + CMP + H(+)</text>
        <dbReference type="Rhea" id="RHEA:36227"/>
        <dbReference type="ChEBI" id="CHEBI:15378"/>
        <dbReference type="ChEBI" id="CHEBI:58779"/>
        <dbReference type="ChEBI" id="CHEBI:60377"/>
        <dbReference type="ChEBI" id="CHEBI:77286"/>
        <dbReference type="ChEBI" id="CHEBI:77296"/>
        <dbReference type="EC" id="2.7.8.22"/>
    </reaction>
    <physiologicalReaction direction="left-to-right" evidence="36">
        <dbReference type="Rhea" id="RHEA:36228"/>
    </physiologicalReaction>
</comment>
<evidence type="ECO:0000256" key="3">
    <source>
        <dbReference type="ARBA" id="ARBA00004232"/>
    </source>
</evidence>
<dbReference type="InterPro" id="IPR014472">
    <property type="entry name" value="CHOPT"/>
</dbReference>
<evidence type="ECO:0000256" key="28">
    <source>
        <dbReference type="ARBA" id="ARBA00038986"/>
    </source>
</evidence>
<dbReference type="GO" id="GO:0004307">
    <property type="term" value="F:ethanolaminephosphotransferase activity"/>
    <property type="evidence" value="ECO:0007669"/>
    <property type="project" value="UniProtKB-EC"/>
</dbReference>
<evidence type="ECO:0000256" key="23">
    <source>
        <dbReference type="ARBA" id="ARBA00036329"/>
    </source>
</evidence>
<keyword evidence="16" id="KW-0594">Phospholipid biosynthesis</keyword>
<dbReference type="GO" id="GO:0004142">
    <property type="term" value="F:diacylglycerol cholinephosphotransferase activity"/>
    <property type="evidence" value="ECO:0007669"/>
    <property type="project" value="UniProtKB-EC"/>
</dbReference>
<comment type="catalytic activity">
    <reaction evidence="32">
        <text>1-O-alkyl-2-acyl-sn-glycerol + CDP-choline = a 1-O-alkyl-2-acyl-sn-glycero-3-phosphocholine + CMP + H(+)</text>
        <dbReference type="Rhea" id="RHEA:36179"/>
        <dbReference type="ChEBI" id="CHEBI:15378"/>
        <dbReference type="ChEBI" id="CHEBI:36702"/>
        <dbReference type="ChEBI" id="CHEBI:52595"/>
        <dbReference type="ChEBI" id="CHEBI:58779"/>
        <dbReference type="ChEBI" id="CHEBI:60377"/>
        <dbReference type="EC" id="2.7.8.2"/>
    </reaction>
    <physiologicalReaction direction="left-to-right" evidence="32">
        <dbReference type="Rhea" id="RHEA:36180"/>
    </physiologicalReaction>
</comment>
<protein>
    <recommendedName>
        <fullName evidence="30">Choline/ethanolaminephosphotransferase 1</fullName>
        <ecNumber evidence="28">2.7.8.1</ecNumber>
        <ecNumber evidence="29">2.7.8.22</ecNumber>
    </recommendedName>
    <alternativeName>
        <fullName evidence="31">1-alkenyl-2-acylglycerol choline phosphotransferase</fullName>
    </alternativeName>
</protein>
<evidence type="ECO:0000256" key="12">
    <source>
        <dbReference type="ARBA" id="ARBA00022989"/>
    </source>
</evidence>
<feature type="transmembrane region" description="Helical" evidence="37">
    <location>
        <begin position="7"/>
        <end position="27"/>
    </location>
</feature>
<dbReference type="InterPro" id="IPR000462">
    <property type="entry name" value="CDP-OH_P_trans"/>
</dbReference>
<proteinExistence type="inferred from homology"/>
<evidence type="ECO:0000256" key="6">
    <source>
        <dbReference type="ARBA" id="ARBA00010441"/>
    </source>
</evidence>
<comment type="catalytic activity">
    <reaction evidence="20">
        <text>1,2-di-(9Z-hexadecenoyl)-sn-glycerol + CDP-choline = 1,2-di-(9Z-hexadecenoyl)-sn-glycero-3-phosphocholine + CMP + H(+)</text>
        <dbReference type="Rhea" id="RHEA:54336"/>
        <dbReference type="ChEBI" id="CHEBI:15378"/>
        <dbReference type="ChEBI" id="CHEBI:58779"/>
        <dbReference type="ChEBI" id="CHEBI:60377"/>
        <dbReference type="ChEBI" id="CHEBI:83717"/>
        <dbReference type="ChEBI" id="CHEBI:84417"/>
    </reaction>
    <physiologicalReaction direction="left-to-right" evidence="20">
        <dbReference type="Rhea" id="RHEA:54337"/>
    </physiologicalReaction>
</comment>
<evidence type="ECO:0000256" key="29">
    <source>
        <dbReference type="ARBA" id="ARBA00038994"/>
    </source>
</evidence>
<keyword evidence="7" id="KW-0444">Lipid biosynthesis</keyword>
<dbReference type="PANTHER" id="PTHR10414">
    <property type="entry name" value="ETHANOLAMINEPHOSPHOTRANSFERASE"/>
    <property type="match status" value="1"/>
</dbReference>
<evidence type="ECO:0000256" key="1">
    <source>
        <dbReference type="ARBA" id="ARBA00001936"/>
    </source>
</evidence>
<keyword evidence="13" id="KW-0443">Lipid metabolism</keyword>
<sequence length="129" mass="14317">PAWIAPSLITITRLLINILTTLLLVFYCPTVTGQVLSWTFIACACGFFIYQFLDAIDGKQARRTSSSTPLGELFNHSCDSLSTVFVVLGTCIAVQPGTNPDWKFCCFGATFIFYCTHWQMYVSGTLCFS</sequence>
<comment type="catalytic activity">
    <reaction evidence="21">
        <text>1-hexadecanoyl-2-(9Z-octadecenoyl)-sn-glycerol + CDP-ethanolamine = 1-hexadecanoyl-2-(9Z-octadecenoyl)-sn-glycero-3-phosphoethanolamine + CMP + H(+)</text>
        <dbReference type="Rhea" id="RHEA:54252"/>
        <dbReference type="ChEBI" id="CHEBI:15378"/>
        <dbReference type="ChEBI" id="CHEBI:57876"/>
        <dbReference type="ChEBI" id="CHEBI:60377"/>
        <dbReference type="ChEBI" id="CHEBI:73007"/>
        <dbReference type="ChEBI" id="CHEBI:75466"/>
    </reaction>
    <physiologicalReaction direction="left-to-right" evidence="21">
        <dbReference type="Rhea" id="RHEA:54253"/>
    </physiologicalReaction>
</comment>
<dbReference type="EC" id="2.7.8.1" evidence="28"/>
<evidence type="ECO:0000256" key="4">
    <source>
        <dbReference type="ARBA" id="ARBA00004477"/>
    </source>
</evidence>
<evidence type="ECO:0000256" key="2">
    <source>
        <dbReference type="ARBA" id="ARBA00001946"/>
    </source>
</evidence>
<keyword evidence="18" id="KW-0539">Nucleus</keyword>
<feature type="transmembrane region" description="Helical" evidence="37">
    <location>
        <begin position="33"/>
        <end position="53"/>
    </location>
</feature>
<dbReference type="GO" id="GO:0047359">
    <property type="term" value="F:1-alkenyl-2-acylglycerol choline phosphotransferase activity"/>
    <property type="evidence" value="ECO:0007669"/>
    <property type="project" value="UniProtKB-EC"/>
</dbReference>
<keyword evidence="12 37" id="KW-1133">Transmembrane helix</keyword>
<comment type="catalytic activity">
    <reaction evidence="34">
        <text>CDP-ethanolamine + a 1,2-diacyl-sn-glycerol = a 1,2-diacyl-sn-glycero-3-phosphoethanolamine + CMP + H(+)</text>
        <dbReference type="Rhea" id="RHEA:32943"/>
        <dbReference type="ChEBI" id="CHEBI:15378"/>
        <dbReference type="ChEBI" id="CHEBI:17815"/>
        <dbReference type="ChEBI" id="CHEBI:57876"/>
        <dbReference type="ChEBI" id="CHEBI:60377"/>
        <dbReference type="ChEBI" id="CHEBI:64612"/>
        <dbReference type="EC" id="2.7.8.1"/>
    </reaction>
    <physiologicalReaction direction="left-to-right" evidence="34">
        <dbReference type="Rhea" id="RHEA:32944"/>
    </physiologicalReaction>
</comment>
<dbReference type="EMBL" id="VZZX01003978">
    <property type="protein sequence ID" value="NXW71572.1"/>
    <property type="molecule type" value="Genomic_DNA"/>
</dbReference>
<evidence type="ECO:0000256" key="10">
    <source>
        <dbReference type="ARBA" id="ARBA00022824"/>
    </source>
</evidence>
<reference evidence="38 39" key="1">
    <citation type="submission" date="2019-09" db="EMBL/GenBank/DDBJ databases">
        <title>Bird 10,000 Genomes (B10K) Project - Family phase.</title>
        <authorList>
            <person name="Zhang G."/>
        </authorList>
    </citation>
    <scope>NUCLEOTIDE SEQUENCE [LARGE SCALE GENOMIC DNA]</scope>
    <source>
        <strain evidence="38">B10K-DU-001-67</strain>
        <tissue evidence="38">Muscle</tissue>
    </source>
</reference>
<comment type="cofactor">
    <cofactor evidence="1">
        <name>Mn(2+)</name>
        <dbReference type="ChEBI" id="CHEBI:29035"/>
    </cofactor>
</comment>
<evidence type="ECO:0000256" key="11">
    <source>
        <dbReference type="ARBA" id="ARBA00022842"/>
    </source>
</evidence>
<evidence type="ECO:0000256" key="13">
    <source>
        <dbReference type="ARBA" id="ARBA00023098"/>
    </source>
</evidence>
<evidence type="ECO:0000256" key="22">
    <source>
        <dbReference type="ARBA" id="ARBA00036059"/>
    </source>
</evidence>
<evidence type="ECO:0000256" key="5">
    <source>
        <dbReference type="ARBA" id="ARBA00005189"/>
    </source>
</evidence>
<evidence type="ECO:0000256" key="27">
    <source>
        <dbReference type="ARBA" id="ARBA00037891"/>
    </source>
</evidence>
<dbReference type="GO" id="GO:0005794">
    <property type="term" value="C:Golgi apparatus"/>
    <property type="evidence" value="ECO:0007669"/>
    <property type="project" value="TreeGrafter"/>
</dbReference>
<comment type="catalytic activity">
    <reaction evidence="22">
        <text>1-O-hexadecyl-2-acetyl-sn-glycerol + CDP-choline = 1-O-hexadecyl-2-acetyl-sn-glycero-3-phosphocholine + CMP + H(+)</text>
        <dbReference type="Rhea" id="RHEA:54348"/>
        <dbReference type="ChEBI" id="CHEBI:15378"/>
        <dbReference type="ChEBI" id="CHEBI:44811"/>
        <dbReference type="ChEBI" id="CHEBI:58779"/>
        <dbReference type="ChEBI" id="CHEBI:60377"/>
        <dbReference type="ChEBI" id="CHEBI:75936"/>
    </reaction>
    <physiologicalReaction direction="left-to-right" evidence="22">
        <dbReference type="Rhea" id="RHEA:54349"/>
    </physiologicalReaction>
</comment>
<keyword evidence="38" id="KW-0808">Transferase</keyword>
<evidence type="ECO:0000256" key="32">
    <source>
        <dbReference type="ARBA" id="ARBA00047335"/>
    </source>
</evidence>
<comment type="function">
    <text evidence="26">Catalyzes both phosphatidylcholine and phosphatidylethanolamine biosynthesis from CDP-choline and CDP-ethanolamine, respectively. Involved in protein-dependent process of phospholipid transport to distribute phosphatidyl choline to the lumenal surface. Has a higher cholinephosphotransferase activity than ethanolaminephosphotransferase activity.</text>
</comment>
<dbReference type="Pfam" id="PF01066">
    <property type="entry name" value="CDP-OH_P_transf"/>
    <property type="match status" value="1"/>
</dbReference>
<dbReference type="AlphaFoldDB" id="A0A7L4EDF4"/>
<evidence type="ECO:0000256" key="14">
    <source>
        <dbReference type="ARBA" id="ARBA00023136"/>
    </source>
</evidence>
<dbReference type="GO" id="GO:0005789">
    <property type="term" value="C:endoplasmic reticulum membrane"/>
    <property type="evidence" value="ECO:0007669"/>
    <property type="project" value="UniProtKB-SubCell"/>
</dbReference>
<dbReference type="PANTHER" id="PTHR10414:SF27">
    <property type="entry name" value="CHOLINE_ETHANOLAMINEPHOSPHOTRANSFERASE 1"/>
    <property type="match status" value="1"/>
</dbReference>
<evidence type="ECO:0000256" key="26">
    <source>
        <dbReference type="ARBA" id="ARBA00037663"/>
    </source>
</evidence>
<accession>A0A7L4EDF4</accession>
<dbReference type="InterPro" id="IPR043130">
    <property type="entry name" value="CDP-OH_PTrfase_TM_dom"/>
</dbReference>
<evidence type="ECO:0000313" key="39">
    <source>
        <dbReference type="Proteomes" id="UP000585317"/>
    </source>
</evidence>
<evidence type="ECO:0000256" key="25">
    <source>
        <dbReference type="ARBA" id="ARBA00036748"/>
    </source>
</evidence>
<evidence type="ECO:0000256" key="24">
    <source>
        <dbReference type="ARBA" id="ARBA00036341"/>
    </source>
</evidence>
<evidence type="ECO:0000256" key="33">
    <source>
        <dbReference type="ARBA" id="ARBA00047910"/>
    </source>
</evidence>
<dbReference type="EC" id="2.7.8.22" evidence="29"/>
<evidence type="ECO:0000256" key="8">
    <source>
        <dbReference type="ARBA" id="ARBA00022692"/>
    </source>
</evidence>
<comment type="subcellular location">
    <subcellularLocation>
        <location evidence="4">Endoplasmic reticulum membrane</location>
        <topology evidence="4">Multi-pass membrane protein</topology>
    </subcellularLocation>
    <subcellularLocation>
        <location evidence="3">Nucleus membrane</location>
        <topology evidence="3">Multi-pass membrane protein</topology>
    </subcellularLocation>
</comment>
<keyword evidence="11" id="KW-0460">Magnesium</keyword>
<comment type="catalytic activity">
    <reaction evidence="25">
        <text>1-O-hexadecyl-2-(5Z,8Z,11Z,14Z-eicosatetraenoyl)-sn-glycerol + CDP-choline = 1-O-hexadecyl-2-(5Z,8Z,11Z,14Z)-eicosatetraenoyl-sn-glycero-3-phosphocholine + CMP + H(+)</text>
        <dbReference type="Rhea" id="RHEA:54352"/>
        <dbReference type="ChEBI" id="CHEBI:15378"/>
        <dbReference type="ChEBI" id="CHEBI:55430"/>
        <dbReference type="ChEBI" id="CHEBI:58779"/>
        <dbReference type="ChEBI" id="CHEBI:60377"/>
        <dbReference type="ChEBI" id="CHEBI:77184"/>
    </reaction>
    <physiologicalReaction direction="left-to-right" evidence="25">
        <dbReference type="Rhea" id="RHEA:54353"/>
    </physiologicalReaction>
</comment>
<comment type="pathway">
    <text evidence="5">Lipid metabolism.</text>
</comment>
<evidence type="ECO:0000256" key="19">
    <source>
        <dbReference type="ARBA" id="ARBA00023264"/>
    </source>
</evidence>
<evidence type="ECO:0000256" key="17">
    <source>
        <dbReference type="ARBA" id="ARBA00023211"/>
    </source>
</evidence>
<evidence type="ECO:0000256" key="34">
    <source>
        <dbReference type="ARBA" id="ARBA00048120"/>
    </source>
</evidence>
<comment type="catalytic activity">
    <reaction evidence="23">
        <text>1,2-didecanoyl-sn-glycerol + CDP-choline = 1,2-didecanoyl-sn-glycero-3-phosphocholine + CMP + H(+)</text>
        <dbReference type="Rhea" id="RHEA:54236"/>
        <dbReference type="ChEBI" id="CHEBI:15378"/>
        <dbReference type="ChEBI" id="CHEBI:18155"/>
        <dbReference type="ChEBI" id="CHEBI:58779"/>
        <dbReference type="ChEBI" id="CHEBI:60377"/>
        <dbReference type="ChEBI" id="CHEBI:78226"/>
    </reaction>
    <physiologicalReaction direction="left-to-right" evidence="23">
        <dbReference type="Rhea" id="RHEA:54237"/>
    </physiologicalReaction>
</comment>
<evidence type="ECO:0000256" key="35">
    <source>
        <dbReference type="ARBA" id="ARBA00048186"/>
    </source>
</evidence>
<name>A0A7L4EDF4_HIRRU</name>
<comment type="similarity">
    <text evidence="6">Belongs to the CDP-alcohol phosphatidyltransferase class-I family.</text>
</comment>
<evidence type="ECO:0000256" key="30">
    <source>
        <dbReference type="ARBA" id="ARBA00039228"/>
    </source>
</evidence>
<evidence type="ECO:0000256" key="31">
    <source>
        <dbReference type="ARBA" id="ARBA00042366"/>
    </source>
</evidence>
<keyword evidence="14 37" id="KW-0472">Membrane</keyword>
<comment type="catalytic activity">
    <reaction evidence="24">
        <text>1,2-di-(9Z-hexadecenoyl)-sn-glycerol + CDP-ethanolamine = 1,2-di-(9Z-hexadecenoyl)-sn-glycero-3-phosphoethanolamine + CMP + H(+)</text>
        <dbReference type="Rhea" id="RHEA:54340"/>
        <dbReference type="ChEBI" id="CHEBI:15378"/>
        <dbReference type="ChEBI" id="CHEBI:57876"/>
        <dbReference type="ChEBI" id="CHEBI:60377"/>
        <dbReference type="ChEBI" id="CHEBI:84417"/>
        <dbReference type="ChEBI" id="CHEBI:138145"/>
    </reaction>
    <physiologicalReaction direction="left-to-right" evidence="24">
        <dbReference type="Rhea" id="RHEA:54341"/>
    </physiologicalReaction>
</comment>
<evidence type="ECO:0000256" key="9">
    <source>
        <dbReference type="ARBA" id="ARBA00022723"/>
    </source>
</evidence>
<keyword evidence="15" id="KW-0325">Glycoprotein</keyword>
<dbReference type="GO" id="GO:0006646">
    <property type="term" value="P:phosphatidylethanolamine biosynthetic process"/>
    <property type="evidence" value="ECO:0007669"/>
    <property type="project" value="TreeGrafter"/>
</dbReference>
<keyword evidence="8 37" id="KW-0812">Transmembrane</keyword>
<evidence type="ECO:0000256" key="20">
    <source>
        <dbReference type="ARBA" id="ARBA00035878"/>
    </source>
</evidence>
<comment type="catalytic activity">
    <reaction evidence="35">
        <text>CDP-choline + 1,2-di-(9Z-octadecenoyl)-sn-glycerol = 1,2-di-(9Z-octadecenoyl)-sn-glycero-3-phosphocholine + CMP + H(+)</text>
        <dbReference type="Rhea" id="RHEA:54240"/>
        <dbReference type="ChEBI" id="CHEBI:15378"/>
        <dbReference type="ChEBI" id="CHEBI:52333"/>
        <dbReference type="ChEBI" id="CHEBI:58779"/>
        <dbReference type="ChEBI" id="CHEBI:60377"/>
        <dbReference type="ChEBI" id="CHEBI:74669"/>
    </reaction>
    <physiologicalReaction direction="left-to-right" evidence="35">
        <dbReference type="Rhea" id="RHEA:54241"/>
    </physiologicalReaction>
</comment>
<dbReference type="Gene3D" id="1.20.120.1760">
    <property type="match status" value="1"/>
</dbReference>
<dbReference type="GO" id="GO:0031965">
    <property type="term" value="C:nuclear membrane"/>
    <property type="evidence" value="ECO:0007669"/>
    <property type="project" value="UniProtKB-SubCell"/>
</dbReference>
<evidence type="ECO:0000256" key="15">
    <source>
        <dbReference type="ARBA" id="ARBA00023180"/>
    </source>
</evidence>